<feature type="domain" description="Peptidase C14 caspase" evidence="3">
    <location>
        <begin position="5"/>
        <end position="258"/>
    </location>
</feature>
<dbReference type="SUPFAM" id="SSF52129">
    <property type="entry name" value="Caspase-like"/>
    <property type="match status" value="1"/>
</dbReference>
<protein>
    <submittedName>
        <fullName evidence="4">Caspase family protein</fullName>
    </submittedName>
</protein>
<dbReference type="Pfam" id="PF00656">
    <property type="entry name" value="Peptidase_C14"/>
    <property type="match status" value="1"/>
</dbReference>
<evidence type="ECO:0000256" key="1">
    <source>
        <dbReference type="SAM" id="Coils"/>
    </source>
</evidence>
<accession>A0ABW4AB09</accession>
<keyword evidence="5" id="KW-1185">Reference proteome</keyword>
<gene>
    <name evidence="4" type="ORF">ACFQ5G_18050</name>
</gene>
<evidence type="ECO:0000256" key="2">
    <source>
        <dbReference type="SAM" id="MobiDB-lite"/>
    </source>
</evidence>
<sequence length="651" mass="70627">MARLYALLVGVDRYQTVKPDLSGCANDVELAANLLRERIDAAELDLKQLCNEQATRTAVIDAFRSHLGQAGPQDTALFWFSGHGSTAPLPAEIWSTEESGECQTTVLHDSRTGTVPDLYDKELALLADEVVAGGALMLSILDSCHSRSGMRGEDDLPPRLAPALKDPPAPDDLLPGLLRAASTPGHRPGRHITLAACQEHEVANETHPPGTGVHGAFSHAIGQALSRVGPTATYRDVWSHAHALVGARFRGQSPSLEVSTEDLADREFLGGTLRRPAADVTMRHHRGAWEVNVGTLHGLVCVPGEETTLAVYGVRPIRQVRVVRPGDLRSLVEPIGWEPEVETQYRMILTEVPFPPVTVALDVDPDLGERISTAVHTAGPGGRPSPHIRIADDQDTGHTGKLLRVHRPEPGDLLITSADRVPLTGPLTTDTAGVTRTVDHLEHIARWLQIRTLNNPRSALDDRISLEIVPARPGERTLPADREALPSGRVELHYLNTGSGWTPPSVFVRIHNTGPNRLYCVLLDLTDQFRMDPDLFDGAFVRSEWAAVAGRGGPITMSLPPDRPIVPGSHVTDWFLLLASEEEFSSESFYLPRLGEAPRSVRSAGTGLRGVLGRLGLLAARRDGSMNLDAITDWTAKIVEVRTSVPEANRS</sequence>
<dbReference type="InterPro" id="IPR011600">
    <property type="entry name" value="Pept_C14_caspase"/>
</dbReference>
<reference evidence="5" key="1">
    <citation type="journal article" date="2019" name="Int. J. Syst. Evol. Microbiol.">
        <title>The Global Catalogue of Microorganisms (GCM) 10K type strain sequencing project: providing services to taxonomists for standard genome sequencing and annotation.</title>
        <authorList>
            <consortium name="The Broad Institute Genomics Platform"/>
            <consortium name="The Broad Institute Genome Sequencing Center for Infectious Disease"/>
            <person name="Wu L."/>
            <person name="Ma J."/>
        </authorList>
    </citation>
    <scope>NUCLEOTIDE SEQUENCE [LARGE SCALE GENOMIC DNA]</scope>
    <source>
        <strain evidence="5">CCM 7526</strain>
    </source>
</reference>
<evidence type="ECO:0000313" key="5">
    <source>
        <dbReference type="Proteomes" id="UP001597183"/>
    </source>
</evidence>
<dbReference type="EMBL" id="JBHTMK010000023">
    <property type="protein sequence ID" value="MFD1367262.1"/>
    <property type="molecule type" value="Genomic_DNA"/>
</dbReference>
<dbReference type="Gene3D" id="3.40.50.1460">
    <property type="match status" value="1"/>
</dbReference>
<dbReference type="InterPro" id="IPR050452">
    <property type="entry name" value="Metacaspase"/>
</dbReference>
<keyword evidence="1" id="KW-0175">Coiled coil</keyword>
<comment type="caution">
    <text evidence="4">The sequence shown here is derived from an EMBL/GenBank/DDBJ whole genome shotgun (WGS) entry which is preliminary data.</text>
</comment>
<evidence type="ECO:0000313" key="4">
    <source>
        <dbReference type="EMBL" id="MFD1367262.1"/>
    </source>
</evidence>
<dbReference type="PANTHER" id="PTHR48104">
    <property type="entry name" value="METACASPASE-4"/>
    <property type="match status" value="1"/>
</dbReference>
<dbReference type="Proteomes" id="UP001597183">
    <property type="component" value="Unassembled WGS sequence"/>
</dbReference>
<proteinExistence type="predicted"/>
<dbReference type="PANTHER" id="PTHR48104:SF30">
    <property type="entry name" value="METACASPASE-1"/>
    <property type="match status" value="1"/>
</dbReference>
<feature type="region of interest" description="Disordered" evidence="2">
    <location>
        <begin position="375"/>
        <end position="394"/>
    </location>
</feature>
<organism evidence="4 5">
    <name type="scientific">Actinoplanes sichuanensis</name>
    <dbReference type="NCBI Taxonomy" id="512349"/>
    <lineage>
        <taxon>Bacteria</taxon>
        <taxon>Bacillati</taxon>
        <taxon>Actinomycetota</taxon>
        <taxon>Actinomycetes</taxon>
        <taxon>Micromonosporales</taxon>
        <taxon>Micromonosporaceae</taxon>
        <taxon>Actinoplanes</taxon>
    </lineage>
</organism>
<evidence type="ECO:0000259" key="3">
    <source>
        <dbReference type="Pfam" id="PF00656"/>
    </source>
</evidence>
<feature type="coiled-coil region" evidence="1">
    <location>
        <begin position="25"/>
        <end position="52"/>
    </location>
</feature>
<dbReference type="RefSeq" id="WP_317795936.1">
    <property type="nucleotide sequence ID" value="NZ_AP028461.1"/>
</dbReference>
<name>A0ABW4AB09_9ACTN</name>
<dbReference type="InterPro" id="IPR029030">
    <property type="entry name" value="Caspase-like_dom_sf"/>
</dbReference>